<keyword evidence="6" id="KW-1185">Reference proteome</keyword>
<reference evidence="5 6" key="1">
    <citation type="journal article" date="2014" name="Int. J. Syst. Evol. Microbiol.">
        <title>Complete genome sequence of Corynebacterium casei LMG S-19264T (=DSM 44701T), isolated from a smear-ripened cheese.</title>
        <authorList>
            <consortium name="US DOE Joint Genome Institute (JGI-PGF)"/>
            <person name="Walter F."/>
            <person name="Albersmeier A."/>
            <person name="Kalinowski J."/>
            <person name="Ruckert C."/>
        </authorList>
    </citation>
    <scope>NUCLEOTIDE SEQUENCE [LARGE SCALE GENOMIC DNA]</scope>
    <source>
        <strain evidence="5 6">CGMCC 1.9161</strain>
    </source>
</reference>
<keyword evidence="2" id="KW-0479">Metal-binding</keyword>
<comment type="similarity">
    <text evidence="1">Belongs to the HMG-CoA lyase family.</text>
</comment>
<dbReference type="AlphaFoldDB" id="A0A917Q4A8"/>
<gene>
    <name evidence="5" type="ORF">GCM10011322_04750</name>
</gene>
<organism evidence="5 6">
    <name type="scientific">Salinarimonas ramus</name>
    <dbReference type="NCBI Taxonomy" id="690164"/>
    <lineage>
        <taxon>Bacteria</taxon>
        <taxon>Pseudomonadati</taxon>
        <taxon>Pseudomonadota</taxon>
        <taxon>Alphaproteobacteria</taxon>
        <taxon>Hyphomicrobiales</taxon>
        <taxon>Salinarimonadaceae</taxon>
        <taxon>Salinarimonas</taxon>
    </lineage>
</organism>
<evidence type="ECO:0000256" key="3">
    <source>
        <dbReference type="ARBA" id="ARBA00023239"/>
    </source>
</evidence>
<feature type="domain" description="Pyruvate carboxyltransferase" evidence="4">
    <location>
        <begin position="24"/>
        <end position="291"/>
    </location>
</feature>
<proteinExistence type="inferred from homology"/>
<name>A0A917Q4A8_9HYPH</name>
<evidence type="ECO:0000313" key="6">
    <source>
        <dbReference type="Proteomes" id="UP000600449"/>
    </source>
</evidence>
<dbReference type="NCBIfam" id="NF004283">
    <property type="entry name" value="PRK05692.1"/>
    <property type="match status" value="1"/>
</dbReference>
<dbReference type="EMBL" id="BMMF01000002">
    <property type="protein sequence ID" value="GGK21160.1"/>
    <property type="molecule type" value="Genomic_DNA"/>
</dbReference>
<dbReference type="Proteomes" id="UP000600449">
    <property type="component" value="Unassembled WGS sequence"/>
</dbReference>
<dbReference type="RefSeq" id="WP_188909164.1">
    <property type="nucleotide sequence ID" value="NZ_BMMF01000002.1"/>
</dbReference>
<dbReference type="GO" id="GO:0046872">
    <property type="term" value="F:metal ion binding"/>
    <property type="evidence" value="ECO:0007669"/>
    <property type="project" value="UniProtKB-KW"/>
</dbReference>
<dbReference type="PANTHER" id="PTHR42738:SF7">
    <property type="entry name" value="HYDROXYMETHYLGLUTARYL-COA LYASE"/>
    <property type="match status" value="1"/>
</dbReference>
<dbReference type="PANTHER" id="PTHR42738">
    <property type="entry name" value="HYDROXYMETHYLGLUTARYL-COA LYASE"/>
    <property type="match status" value="1"/>
</dbReference>
<dbReference type="InterPro" id="IPR013785">
    <property type="entry name" value="Aldolase_TIM"/>
</dbReference>
<evidence type="ECO:0000259" key="4">
    <source>
        <dbReference type="PROSITE" id="PS50991"/>
    </source>
</evidence>
<dbReference type="InterPro" id="IPR043594">
    <property type="entry name" value="HMGL"/>
</dbReference>
<sequence length="329" mass="34370">MPANAVPDHPAATAPVSVPEGAFVEVCEVGPRDGFQIERAFIPTKEKIAIANALAKAGIKKIQATSFVSPRAVPQLADAEDVLAGIERTPGLVLTALVPNARGAERAARTQVDVMGLFCSASETHSRKNVNASIDETLARFPPVVEIATAAGKRVQGGVATVFGCPFEGEVDPQAVVRIARFYRDLGIVDLNLGDTTGMATPRTVRAVLAALREAVPEMKPTLHFHNTRGVGLANVMVGLAEGVTRYDSSVGGLGGCPFAAGATGNICTEDLVYLLHETGYETGIDLDALIAAAERTERAIGRELPGQVMKAGPRFARHSVDDVATAAG</sequence>
<dbReference type="Gene3D" id="3.20.20.70">
    <property type="entry name" value="Aldolase class I"/>
    <property type="match status" value="1"/>
</dbReference>
<protein>
    <submittedName>
        <fullName evidence="5">Hydroxymethylglutaryl-CoA lyase</fullName>
    </submittedName>
</protein>
<accession>A0A917Q4A8</accession>
<dbReference type="GO" id="GO:0004419">
    <property type="term" value="F:hydroxymethylglutaryl-CoA lyase activity"/>
    <property type="evidence" value="ECO:0007669"/>
    <property type="project" value="TreeGrafter"/>
</dbReference>
<dbReference type="FunFam" id="3.20.20.70:FF:000071">
    <property type="entry name" value="Hydroxymethylglutaryl-CoA lyase"/>
    <property type="match status" value="1"/>
</dbReference>
<keyword evidence="3 5" id="KW-0456">Lyase</keyword>
<dbReference type="PROSITE" id="PS50991">
    <property type="entry name" value="PYR_CT"/>
    <property type="match status" value="1"/>
</dbReference>
<evidence type="ECO:0000256" key="1">
    <source>
        <dbReference type="ARBA" id="ARBA00009405"/>
    </source>
</evidence>
<dbReference type="SUPFAM" id="SSF51569">
    <property type="entry name" value="Aldolase"/>
    <property type="match status" value="1"/>
</dbReference>
<dbReference type="InterPro" id="IPR000891">
    <property type="entry name" value="PYR_CT"/>
</dbReference>
<dbReference type="Pfam" id="PF00682">
    <property type="entry name" value="HMGL-like"/>
    <property type="match status" value="1"/>
</dbReference>
<dbReference type="GO" id="GO:0006552">
    <property type="term" value="P:L-leucine catabolic process"/>
    <property type="evidence" value="ECO:0007669"/>
    <property type="project" value="TreeGrafter"/>
</dbReference>
<dbReference type="CDD" id="cd07938">
    <property type="entry name" value="DRE_TIM_HMGL"/>
    <property type="match status" value="1"/>
</dbReference>
<dbReference type="GO" id="GO:0046951">
    <property type="term" value="P:ketone body biosynthetic process"/>
    <property type="evidence" value="ECO:0007669"/>
    <property type="project" value="TreeGrafter"/>
</dbReference>
<comment type="caution">
    <text evidence="5">The sequence shown here is derived from an EMBL/GenBank/DDBJ whole genome shotgun (WGS) entry which is preliminary data.</text>
</comment>
<evidence type="ECO:0000313" key="5">
    <source>
        <dbReference type="EMBL" id="GGK21160.1"/>
    </source>
</evidence>
<evidence type="ECO:0000256" key="2">
    <source>
        <dbReference type="ARBA" id="ARBA00022723"/>
    </source>
</evidence>